<dbReference type="EMBL" id="CP029346">
    <property type="protein sequence ID" value="AWL08175.1"/>
    <property type="molecule type" value="Genomic_DNA"/>
</dbReference>
<dbReference type="OrthoDB" id="9813817at2"/>
<proteinExistence type="predicted"/>
<evidence type="ECO:0000313" key="1">
    <source>
        <dbReference type="EMBL" id="AWL08175.1"/>
    </source>
</evidence>
<accession>A0A2S2DS24</accession>
<dbReference type="AlphaFoldDB" id="A0A2S2DS24"/>
<dbReference type="Proteomes" id="UP000245468">
    <property type="component" value="Chromosome"/>
</dbReference>
<dbReference type="InterPro" id="IPR021857">
    <property type="entry name" value="DUF3467"/>
</dbReference>
<reference evidence="2" key="1">
    <citation type="submission" date="2018-05" db="EMBL/GenBank/DDBJ databases">
        <title>Pseudarcicella sp. HME7025 Genome sequencing and assembly.</title>
        <authorList>
            <person name="Kim H."/>
            <person name="Kang H."/>
            <person name="Joh K."/>
        </authorList>
    </citation>
    <scope>NUCLEOTIDE SEQUENCE [LARGE SCALE GENOMIC DNA]</scope>
    <source>
        <strain evidence="2">HME7025</strain>
    </source>
</reference>
<keyword evidence="2" id="KW-1185">Reference proteome</keyword>
<dbReference type="RefSeq" id="WP_109321943.1">
    <property type="nucleotide sequence ID" value="NZ_CP029346.1"/>
</dbReference>
<evidence type="ECO:0000313" key="2">
    <source>
        <dbReference type="Proteomes" id="UP000245468"/>
    </source>
</evidence>
<organism evidence="1 2">
    <name type="scientific">Aquirufa nivalisilvae</name>
    <dbReference type="NCBI Taxonomy" id="2516557"/>
    <lineage>
        <taxon>Bacteria</taxon>
        <taxon>Pseudomonadati</taxon>
        <taxon>Bacteroidota</taxon>
        <taxon>Cytophagia</taxon>
        <taxon>Cytophagales</taxon>
        <taxon>Flectobacillaceae</taxon>
        <taxon>Aquirufa</taxon>
    </lineage>
</organism>
<gene>
    <name evidence="1" type="ORF">HME7025_00292</name>
</gene>
<sequence>MKNPNPEENQLNIELPEEIAEGAYVNLALIAHSPSEFVMDFIRILPGIPKGKVKSRIVMTPDHVQRLLMALQENIQRYEEAFGPIAKDLDNPGFQFPMNYNGPIGEA</sequence>
<evidence type="ECO:0008006" key="3">
    <source>
        <dbReference type="Google" id="ProtNLM"/>
    </source>
</evidence>
<name>A0A2S2DS24_9BACT</name>
<dbReference type="KEGG" id="psez:HME7025_00292"/>
<dbReference type="Pfam" id="PF11950">
    <property type="entry name" value="DUF3467"/>
    <property type="match status" value="1"/>
</dbReference>
<protein>
    <recommendedName>
        <fullName evidence="3">DUF3467 domain-containing protein</fullName>
    </recommendedName>
</protein>